<dbReference type="SUPFAM" id="SSF51206">
    <property type="entry name" value="cAMP-binding domain-like"/>
    <property type="match status" value="1"/>
</dbReference>
<evidence type="ECO:0000313" key="2">
    <source>
        <dbReference type="WBParaSite" id="TCLT_0000118001-mRNA-1"/>
    </source>
</evidence>
<dbReference type="InterPro" id="IPR018490">
    <property type="entry name" value="cNMP-bd_dom_sf"/>
</dbReference>
<dbReference type="PANTHER" id="PTHR23011">
    <property type="entry name" value="CYCLIC NUCLEOTIDE-BINDING DOMAIN CONTAINING PROTEIN"/>
    <property type="match status" value="1"/>
</dbReference>
<reference evidence="2" key="1">
    <citation type="submission" date="2017-02" db="UniProtKB">
        <authorList>
            <consortium name="WormBaseParasite"/>
        </authorList>
    </citation>
    <scope>IDENTIFICATION</scope>
</reference>
<dbReference type="PROSITE" id="PS50042">
    <property type="entry name" value="CNMP_BINDING_3"/>
    <property type="match status" value="1"/>
</dbReference>
<proteinExistence type="predicted"/>
<dbReference type="PRINTS" id="PR00103">
    <property type="entry name" value="CAMPKINASE"/>
</dbReference>
<dbReference type="SMART" id="SM00100">
    <property type="entry name" value="cNMP"/>
    <property type="match status" value="1"/>
</dbReference>
<name>A0A0N5CM16_THECL</name>
<evidence type="ECO:0000259" key="1">
    <source>
        <dbReference type="PROSITE" id="PS50042"/>
    </source>
</evidence>
<accession>A0A0N5CM16</accession>
<dbReference type="AlphaFoldDB" id="A0A0N5CM16"/>
<dbReference type="CDD" id="cd00038">
    <property type="entry name" value="CAP_ED"/>
    <property type="match status" value="1"/>
</dbReference>
<dbReference type="WBParaSite" id="TCLT_0000118001-mRNA-1">
    <property type="protein sequence ID" value="TCLT_0000118001-mRNA-1"/>
    <property type="gene ID" value="TCLT_0000118001"/>
</dbReference>
<dbReference type="Gene3D" id="2.60.120.10">
    <property type="entry name" value="Jelly Rolls"/>
    <property type="match status" value="1"/>
</dbReference>
<organism evidence="2">
    <name type="scientific">Thelazia callipaeda</name>
    <name type="common">Oriental eyeworm</name>
    <name type="synonym">Parasitic nematode</name>
    <dbReference type="NCBI Taxonomy" id="103827"/>
    <lineage>
        <taxon>Eukaryota</taxon>
        <taxon>Metazoa</taxon>
        <taxon>Ecdysozoa</taxon>
        <taxon>Nematoda</taxon>
        <taxon>Chromadorea</taxon>
        <taxon>Rhabditida</taxon>
        <taxon>Spirurina</taxon>
        <taxon>Spiruromorpha</taxon>
        <taxon>Thelazioidea</taxon>
        <taxon>Thelaziidae</taxon>
        <taxon>Thelazia</taxon>
    </lineage>
</organism>
<feature type="domain" description="Cyclic nucleotide-binding" evidence="1">
    <location>
        <begin position="65"/>
        <end position="164"/>
    </location>
</feature>
<dbReference type="InterPro" id="IPR014710">
    <property type="entry name" value="RmlC-like_jellyroll"/>
</dbReference>
<dbReference type="Pfam" id="PF00027">
    <property type="entry name" value="cNMP_binding"/>
    <property type="match status" value="1"/>
</dbReference>
<sequence>LTTSGPPFDAGSATSFRVKDIATAIFFLSTIGPDSLFRMILCKSPSERTLEELELVYEELLHVKALAHLSTMVKRKLAAVVFFEQHQHAGHVLFRQGDQGNCWYIVLKGSVDVIIRGRGMVCTLREGDDFGKLALVNDAPRAATVVLREDKSQFLRVDKNDFNR</sequence>
<dbReference type="Gene3D" id="1.10.8.1240">
    <property type="match status" value="1"/>
</dbReference>
<dbReference type="PANTHER" id="PTHR23011:SF28">
    <property type="entry name" value="CYCLIC NUCLEOTIDE-BINDING DOMAIN CONTAINING PROTEIN"/>
    <property type="match status" value="1"/>
</dbReference>
<protein>
    <submittedName>
        <fullName evidence="2">Cyclic nucleotide-binding domain-containing protein</fullName>
    </submittedName>
</protein>
<dbReference type="InterPro" id="IPR000595">
    <property type="entry name" value="cNMP-bd_dom"/>
</dbReference>
<dbReference type="OMA" id="TIICKER"/>